<organism evidence="2">
    <name type="scientific">Ixodes ricinus</name>
    <name type="common">Common tick</name>
    <name type="synonym">Acarus ricinus</name>
    <dbReference type="NCBI Taxonomy" id="34613"/>
    <lineage>
        <taxon>Eukaryota</taxon>
        <taxon>Metazoa</taxon>
        <taxon>Ecdysozoa</taxon>
        <taxon>Arthropoda</taxon>
        <taxon>Chelicerata</taxon>
        <taxon>Arachnida</taxon>
        <taxon>Acari</taxon>
        <taxon>Parasitiformes</taxon>
        <taxon>Ixodida</taxon>
        <taxon>Ixodoidea</taxon>
        <taxon>Ixodidae</taxon>
        <taxon>Ixodinae</taxon>
        <taxon>Ixodes</taxon>
    </lineage>
</organism>
<reference evidence="2" key="1">
    <citation type="submission" date="2019-12" db="EMBL/GenBank/DDBJ databases">
        <title>An insight into the sialome of adult female Ixodes ricinus ticks feeding for 6 days.</title>
        <authorList>
            <person name="Perner J."/>
            <person name="Ribeiro J.M.C."/>
        </authorList>
    </citation>
    <scope>NUCLEOTIDE SEQUENCE</scope>
    <source>
        <strain evidence="2">Semi-engorged</strain>
        <tissue evidence="2">Salivary glands</tissue>
    </source>
</reference>
<dbReference type="AlphaFoldDB" id="A0A6B0UHL6"/>
<evidence type="ECO:0000313" key="2">
    <source>
        <dbReference type="EMBL" id="MXU88596.1"/>
    </source>
</evidence>
<dbReference type="EMBL" id="GIFC01006513">
    <property type="protein sequence ID" value="MXU88596.1"/>
    <property type="molecule type" value="Transcribed_RNA"/>
</dbReference>
<sequence length="102" mass="12202">MLLFCLFLFFSWLRPPVMGRISKYAAWCRRLPKNRNEVLVTTTKQQTPGLASVCSTMRSREEPCEFRDLRRYGRNPRLPQKKWNVWSRPNRSPILTCWMTPP</sequence>
<name>A0A6B0UHL6_IXORI</name>
<accession>A0A6B0UHL6</accession>
<feature type="signal peptide" evidence="1">
    <location>
        <begin position="1"/>
        <end position="19"/>
    </location>
</feature>
<feature type="chain" id="PRO_5025648444" evidence="1">
    <location>
        <begin position="20"/>
        <end position="102"/>
    </location>
</feature>
<proteinExistence type="predicted"/>
<protein>
    <submittedName>
        <fullName evidence="2">Putative secreted protein</fullName>
    </submittedName>
</protein>
<keyword evidence="1" id="KW-0732">Signal</keyword>
<evidence type="ECO:0000256" key="1">
    <source>
        <dbReference type="SAM" id="SignalP"/>
    </source>
</evidence>